<sequence>MPSTRTPLAVGMVGLNVRGNGWAAEGHAPAVQAVDGLVLAGVATTRPETAAEAAARFGVARSYGDPLAMIDDPAIDVVAVVSPVPTHRELVLAALDRGKPVLTEWPVAAGGEAMAEIAAIEARAAVPHAVNLQARRSPAAVRLADLVADGALGRTLSVRVLSTTAGFGSSIVPAYVPLEEPATWTSLGTIQTAHTLDLVTHVFGALGDAHALLDVQHPVVEVEGREPVVRHLPDHVLVHGRLAGGGTLDLEVQGGRAPDDAPFRLEVVGERASAALLGGAPRGFQAGTLRLLLDGAPVDLPPSALDALPASVVNVAHTYAALRDDIEAGTRTAPSFGDAADLAASLASLGLGLVEG</sequence>
<dbReference type="Pfam" id="PF22685">
    <property type="entry name" value="Gal80p_C-like"/>
    <property type="match status" value="1"/>
</dbReference>
<protein>
    <submittedName>
        <fullName evidence="4">Predicted dehydrogenase</fullName>
    </submittedName>
</protein>
<dbReference type="Proteomes" id="UP000198504">
    <property type="component" value="Unassembled WGS sequence"/>
</dbReference>
<dbReference type="PANTHER" id="PTHR43818">
    <property type="entry name" value="BCDNA.GH03377"/>
    <property type="match status" value="1"/>
</dbReference>
<proteinExistence type="predicted"/>
<accession>A0A1H9A682</accession>
<organism evidence="4 5">
    <name type="scientific">Microlunatus flavus</name>
    <dbReference type="NCBI Taxonomy" id="1036181"/>
    <lineage>
        <taxon>Bacteria</taxon>
        <taxon>Bacillati</taxon>
        <taxon>Actinomycetota</taxon>
        <taxon>Actinomycetes</taxon>
        <taxon>Propionibacteriales</taxon>
        <taxon>Propionibacteriaceae</taxon>
        <taxon>Microlunatus</taxon>
    </lineage>
</organism>
<dbReference type="AlphaFoldDB" id="A0A1H9A682"/>
<dbReference type="STRING" id="1036181.SAMN05421756_101491"/>
<dbReference type="Gene3D" id="3.30.360.10">
    <property type="entry name" value="Dihydrodipicolinate Reductase, domain 2"/>
    <property type="match status" value="1"/>
</dbReference>
<dbReference type="GO" id="GO:0016491">
    <property type="term" value="F:oxidoreductase activity"/>
    <property type="evidence" value="ECO:0007669"/>
    <property type="project" value="UniProtKB-KW"/>
</dbReference>
<evidence type="ECO:0000256" key="1">
    <source>
        <dbReference type="ARBA" id="ARBA00023002"/>
    </source>
</evidence>
<keyword evidence="1" id="KW-0560">Oxidoreductase</keyword>
<dbReference type="OrthoDB" id="9792085at2"/>
<gene>
    <name evidence="4" type="ORF">SAMN05421756_101491</name>
</gene>
<evidence type="ECO:0000313" key="4">
    <source>
        <dbReference type="EMBL" id="SEP72246.1"/>
    </source>
</evidence>
<dbReference type="Pfam" id="PF01408">
    <property type="entry name" value="GFO_IDH_MocA"/>
    <property type="match status" value="1"/>
</dbReference>
<dbReference type="InterPro" id="IPR000683">
    <property type="entry name" value="Gfo/Idh/MocA-like_OxRdtase_N"/>
</dbReference>
<dbReference type="InterPro" id="IPR050463">
    <property type="entry name" value="Gfo/Idh/MocA_oxidrdct_glycsds"/>
</dbReference>
<dbReference type="RefSeq" id="WP_139209715.1">
    <property type="nucleotide sequence ID" value="NZ_FOFA01000001.1"/>
</dbReference>
<evidence type="ECO:0000313" key="5">
    <source>
        <dbReference type="Proteomes" id="UP000198504"/>
    </source>
</evidence>
<dbReference type="PANTHER" id="PTHR43818:SF11">
    <property type="entry name" value="BCDNA.GH03377"/>
    <property type="match status" value="1"/>
</dbReference>
<feature type="domain" description="Gal80p-like C-terminal" evidence="3">
    <location>
        <begin position="138"/>
        <end position="272"/>
    </location>
</feature>
<feature type="domain" description="Gfo/Idh/MocA-like oxidoreductase N-terminal" evidence="2">
    <location>
        <begin position="19"/>
        <end position="127"/>
    </location>
</feature>
<dbReference type="SUPFAM" id="SSF51735">
    <property type="entry name" value="NAD(P)-binding Rossmann-fold domains"/>
    <property type="match status" value="1"/>
</dbReference>
<name>A0A1H9A682_9ACTN</name>
<dbReference type="Gene3D" id="3.40.50.720">
    <property type="entry name" value="NAD(P)-binding Rossmann-like Domain"/>
    <property type="match status" value="1"/>
</dbReference>
<reference evidence="5" key="1">
    <citation type="submission" date="2016-10" db="EMBL/GenBank/DDBJ databases">
        <authorList>
            <person name="Varghese N."/>
            <person name="Submissions S."/>
        </authorList>
    </citation>
    <scope>NUCLEOTIDE SEQUENCE [LARGE SCALE GENOMIC DNA]</scope>
    <source>
        <strain evidence="5">CGMCC 4.6856</strain>
    </source>
</reference>
<keyword evidence="5" id="KW-1185">Reference proteome</keyword>
<dbReference type="InterPro" id="IPR055080">
    <property type="entry name" value="Gal80p-like_C"/>
</dbReference>
<evidence type="ECO:0000259" key="3">
    <source>
        <dbReference type="Pfam" id="PF22685"/>
    </source>
</evidence>
<dbReference type="InterPro" id="IPR036291">
    <property type="entry name" value="NAD(P)-bd_dom_sf"/>
</dbReference>
<dbReference type="EMBL" id="FOFA01000001">
    <property type="protein sequence ID" value="SEP72246.1"/>
    <property type="molecule type" value="Genomic_DNA"/>
</dbReference>
<dbReference type="SUPFAM" id="SSF55347">
    <property type="entry name" value="Glyceraldehyde-3-phosphate dehydrogenase-like, C-terminal domain"/>
    <property type="match status" value="1"/>
</dbReference>
<evidence type="ECO:0000259" key="2">
    <source>
        <dbReference type="Pfam" id="PF01408"/>
    </source>
</evidence>
<dbReference type="GO" id="GO:0000166">
    <property type="term" value="F:nucleotide binding"/>
    <property type="evidence" value="ECO:0007669"/>
    <property type="project" value="InterPro"/>
</dbReference>